<evidence type="ECO:0000256" key="1">
    <source>
        <dbReference type="SAM" id="Coils"/>
    </source>
</evidence>
<name>A0A517NPA3_9BACT</name>
<keyword evidence="1" id="KW-0175">Coiled coil</keyword>
<feature type="coiled-coil region" evidence="1">
    <location>
        <begin position="42"/>
        <end position="83"/>
    </location>
</feature>
<evidence type="ECO:0000313" key="4">
    <source>
        <dbReference type="EMBL" id="QDT08947.1"/>
    </source>
</evidence>
<feature type="compositionally biased region" description="Polar residues" evidence="2">
    <location>
        <begin position="244"/>
        <end position="255"/>
    </location>
</feature>
<accession>A0A517NPA3</accession>
<feature type="compositionally biased region" description="Low complexity" evidence="2">
    <location>
        <begin position="207"/>
        <end position="218"/>
    </location>
</feature>
<dbReference type="AlphaFoldDB" id="A0A517NPA3"/>
<feature type="region of interest" description="Disordered" evidence="2">
    <location>
        <begin position="446"/>
        <end position="473"/>
    </location>
</feature>
<protein>
    <submittedName>
        <fullName evidence="4">NADH dehydrogenase subunit E</fullName>
    </submittedName>
</protein>
<dbReference type="OrthoDB" id="9807941at2"/>
<feature type="region of interest" description="Disordered" evidence="2">
    <location>
        <begin position="301"/>
        <end position="351"/>
    </location>
</feature>
<feature type="compositionally biased region" description="Polar residues" evidence="2">
    <location>
        <begin position="447"/>
        <end position="473"/>
    </location>
</feature>
<keyword evidence="3" id="KW-0812">Transmembrane</keyword>
<dbReference type="Proteomes" id="UP000319817">
    <property type="component" value="Chromosome"/>
</dbReference>
<reference evidence="4 5" key="1">
    <citation type="submission" date="2019-02" db="EMBL/GenBank/DDBJ databases">
        <title>Deep-cultivation of Planctomycetes and their phenomic and genomic characterization uncovers novel biology.</title>
        <authorList>
            <person name="Wiegand S."/>
            <person name="Jogler M."/>
            <person name="Boedeker C."/>
            <person name="Pinto D."/>
            <person name="Vollmers J."/>
            <person name="Rivas-Marin E."/>
            <person name="Kohn T."/>
            <person name="Peeters S.H."/>
            <person name="Heuer A."/>
            <person name="Rast P."/>
            <person name="Oberbeckmann S."/>
            <person name="Bunk B."/>
            <person name="Jeske O."/>
            <person name="Meyerdierks A."/>
            <person name="Storesund J.E."/>
            <person name="Kallscheuer N."/>
            <person name="Luecker S."/>
            <person name="Lage O.M."/>
            <person name="Pohl T."/>
            <person name="Merkel B.J."/>
            <person name="Hornburger P."/>
            <person name="Mueller R.-W."/>
            <person name="Bruemmer F."/>
            <person name="Labrenz M."/>
            <person name="Spormann A.M."/>
            <person name="Op den Camp H."/>
            <person name="Overmann J."/>
            <person name="Amann R."/>
            <person name="Jetten M.S.M."/>
            <person name="Mascher T."/>
            <person name="Medema M.H."/>
            <person name="Devos D.P."/>
            <person name="Kaster A.-K."/>
            <person name="Ovreas L."/>
            <person name="Rohde M."/>
            <person name="Galperin M.Y."/>
            <person name="Jogler C."/>
        </authorList>
    </citation>
    <scope>NUCLEOTIDE SEQUENCE [LARGE SCALE GENOMIC DNA]</scope>
    <source>
        <strain evidence="4 5">K23_9</strain>
    </source>
</reference>
<feature type="region of interest" description="Disordered" evidence="2">
    <location>
        <begin position="184"/>
        <end position="218"/>
    </location>
</feature>
<sequence length="770" mass="84267">MTLQRLYDSLTPLGFYSLIVGVAFLLGAFLGWCLWWRKSRQLRQTQELCKAADAEVDGLRSANHELTARVQQAARQSEQALKAKSVNQHERVSQVGLQDNTQTKNMAWVPLDASAALEPLTFVDNDEPNSDWSSVDGVDERLSAELKLMGVRNEQQLQELTPQQRRLFDAKLARKQLRWTWKDDEPQSQLPQEGAGLAAAQMGCDTASGEGPSGSAMSGAGVAGTGLAGAGIAAGVVAAVGLSHSGQSDHGQQGASADDKPESASSTSSATTAVGATPFASSTAAVSWFANSFLSGSNRLQRPPHVSSARAAAPAQPAVSSVGSSAVSGVTSSPESDEVAEVQSADDQPDLSDDELKHLVASLNLSDTTDPATDWRTVTDIDPLLAAELERLEIQNCDQLSGLKDDGRKRLQQYLDSRGIQADIDQVISQASSETSWPPETKIAGFSSGTGMTDAGMSTSESSGMQTPAAQMSANDGHTTQRLSDLVADAPNEMPVFATEVPRVKDDLTLLDGINSIEAEELHRMGIHNFDQLHDLSSDDRHRLKAWFRRRGWYLDMDQWRIASEGNTLNPTLEEIQKKAFEVYQHRERAGRHGAENTDWEQAEWSLRGNPIFDYGVPHHVDYFVETVDGITPAACDELYRMGLYNMQEIQALDIHSRRLLTRWFAGPRFKVDLTAAFGWLSSLETVPHEKDFGFVFSQRPDHVDDLSDINGVGPATERDLNRIGIYHFSQVAQWSDSNVQAIRETLNLGDRIEKDMWVVQAQRLSNHQG</sequence>
<evidence type="ECO:0000313" key="5">
    <source>
        <dbReference type="Proteomes" id="UP000319817"/>
    </source>
</evidence>
<keyword evidence="3" id="KW-1133">Transmembrane helix</keyword>
<organism evidence="4 5">
    <name type="scientific">Stieleria marina</name>
    <dbReference type="NCBI Taxonomy" id="1930275"/>
    <lineage>
        <taxon>Bacteria</taxon>
        <taxon>Pseudomonadati</taxon>
        <taxon>Planctomycetota</taxon>
        <taxon>Planctomycetia</taxon>
        <taxon>Pirellulales</taxon>
        <taxon>Pirellulaceae</taxon>
        <taxon>Stieleria</taxon>
    </lineage>
</organism>
<dbReference type="RefSeq" id="WP_145416410.1">
    <property type="nucleotide sequence ID" value="NZ_CP036526.1"/>
</dbReference>
<feature type="compositionally biased region" description="Low complexity" evidence="2">
    <location>
        <begin position="303"/>
        <end position="334"/>
    </location>
</feature>
<dbReference type="EMBL" id="CP036526">
    <property type="protein sequence ID" value="QDT08947.1"/>
    <property type="molecule type" value="Genomic_DNA"/>
</dbReference>
<keyword evidence="5" id="KW-1185">Reference proteome</keyword>
<proteinExistence type="predicted"/>
<feature type="region of interest" description="Disordered" evidence="2">
    <location>
        <begin position="244"/>
        <end position="270"/>
    </location>
</feature>
<feature type="transmembrane region" description="Helical" evidence="3">
    <location>
        <begin position="15"/>
        <end position="36"/>
    </location>
</feature>
<evidence type="ECO:0000256" key="2">
    <source>
        <dbReference type="SAM" id="MobiDB-lite"/>
    </source>
</evidence>
<keyword evidence="3" id="KW-0472">Membrane</keyword>
<evidence type="ECO:0000256" key="3">
    <source>
        <dbReference type="SAM" id="Phobius"/>
    </source>
</evidence>
<gene>
    <name evidence="4" type="ORF">K239x_08900</name>
</gene>